<feature type="chain" id="PRO_5017237855" evidence="1">
    <location>
        <begin position="23"/>
        <end position="643"/>
    </location>
</feature>
<protein>
    <submittedName>
        <fullName evidence="3">Uncharacterized LOC102197790</fullName>
    </submittedName>
</protein>
<evidence type="ECO:0000259" key="2">
    <source>
        <dbReference type="Pfam" id="PF26562"/>
    </source>
</evidence>
<name>A0A3B4FKV6_9CICH</name>
<dbReference type="Ensembl" id="ENSPNYT00000011437.1">
    <property type="protein sequence ID" value="ENSPNYP00000011167.1"/>
    <property type="gene ID" value="ENSPNYG00000008360.1"/>
</dbReference>
<sequence length="643" mass="71869">MWRLKNILLWNLMAAVIVLGQAWPNTKLASQSSSGLKADCLGNLMRLSMDEALAVGNQLVVEAINGTQCVLLTPTLAAQCGYSMESDPWGNTRIYTSLMGCFVDNKDDATFKIGLKLQMYSQRPSDVVTHEVNQTCSYTRWAPKEILCDRNYMEVSNYLMKANPQTKRPAQDQNVDSYLLEDSGASHGIWKMTFFTPEPVVMVPREAEQAGYSAMTTSNRLIMRSPYNTPETFSEDVAGIPMKVFKVSVYNKAESGLGIVNLAAACPTGGVLFIEKSVISWYIPRRMTPLMDGTFRIVEMHMGINGQRLDRSQMAARGYTLSTTDFHIVAEIPVGSPDGYYKSHAPEYQYYVTYTVEPMLEVLWRADGTQDDIKYKVLFPITTPLMPRPPHVEDYTVPEDGVFSVMLGGFFNDVELKNITFVTGVLTVEESNARGLIVQEHIYTNGTKGFSLQVSFDADVVLKTNPEPLITTYSLPLTVGLIILPDGTSFAHEVTLQASLQDVVLPALTGTCDQKHFYVRVKYGSQDRNFETAVGMRQLTPDLAKAYKLQENRTHLILRVHKTASYFLLNLLLTSLMSPQQKYRCPQNITDDWKLSIAVPSNISAGTLRAGWVTSFKFWVVSNILKCSILNTSFAHLSFTADM</sequence>
<feature type="signal peptide" evidence="1">
    <location>
        <begin position="1"/>
        <end position="22"/>
    </location>
</feature>
<dbReference type="PANTHER" id="PTHR47130">
    <property type="entry name" value="SI:DKEY-19B23.11-RELATED"/>
    <property type="match status" value="1"/>
</dbReference>
<dbReference type="InterPro" id="IPR058876">
    <property type="entry name" value="Ig-like_ZP"/>
</dbReference>
<dbReference type="Pfam" id="PF26562">
    <property type="entry name" value="Ig-like"/>
    <property type="match status" value="1"/>
</dbReference>
<keyword evidence="1" id="KW-0732">Signal</keyword>
<evidence type="ECO:0000256" key="1">
    <source>
        <dbReference type="SAM" id="SignalP"/>
    </source>
</evidence>
<dbReference type="GeneTree" id="ENSGT00940000163503"/>
<dbReference type="STRING" id="303518.ENSPNYP00000011167"/>
<feature type="domain" description="ZP-domain containing protein Ig-like" evidence="2">
    <location>
        <begin position="386"/>
        <end position="502"/>
    </location>
</feature>
<dbReference type="AlphaFoldDB" id="A0A3B4FKV6"/>
<accession>A0A3B4FKV6</accession>
<dbReference type="PANTHER" id="PTHR47130:SF3">
    <property type="entry name" value="ZONA PELLUCIDA PROTEIN"/>
    <property type="match status" value="1"/>
</dbReference>
<reference evidence="3" key="1">
    <citation type="submission" date="2023-09" db="UniProtKB">
        <authorList>
            <consortium name="Ensembl"/>
        </authorList>
    </citation>
    <scope>IDENTIFICATION</scope>
</reference>
<proteinExistence type="predicted"/>
<evidence type="ECO:0000313" key="3">
    <source>
        <dbReference type="Ensembl" id="ENSPNYP00000011167.1"/>
    </source>
</evidence>
<organism evidence="3">
    <name type="scientific">Pundamilia nyererei</name>
    <dbReference type="NCBI Taxonomy" id="303518"/>
    <lineage>
        <taxon>Eukaryota</taxon>
        <taxon>Metazoa</taxon>
        <taxon>Chordata</taxon>
        <taxon>Craniata</taxon>
        <taxon>Vertebrata</taxon>
        <taxon>Euteleostomi</taxon>
        <taxon>Actinopterygii</taxon>
        <taxon>Neopterygii</taxon>
        <taxon>Teleostei</taxon>
        <taxon>Neoteleostei</taxon>
        <taxon>Acanthomorphata</taxon>
        <taxon>Ovalentaria</taxon>
        <taxon>Cichlomorphae</taxon>
        <taxon>Cichliformes</taxon>
        <taxon>Cichlidae</taxon>
        <taxon>African cichlids</taxon>
        <taxon>Pseudocrenilabrinae</taxon>
        <taxon>Haplochromini</taxon>
        <taxon>Pundamilia</taxon>
    </lineage>
</organism>